<dbReference type="Pfam" id="PF00280">
    <property type="entry name" value="potato_inhibit"/>
    <property type="match status" value="1"/>
</dbReference>
<dbReference type="Proteomes" id="UP000663881">
    <property type="component" value="Unassembled WGS sequence"/>
</dbReference>
<sequence>MFSAMNNSQRSFPELVGRSAHEAVAYISAKGLHPQVLRANDPMTADLRMDRVRIIVDPTRTYVIKTPTLG</sequence>
<evidence type="ECO:0000256" key="1">
    <source>
        <dbReference type="ARBA" id="ARBA00008210"/>
    </source>
</evidence>
<proteinExistence type="inferred from homology"/>
<protein>
    <submittedName>
        <fullName evidence="4">Uncharacterized protein</fullName>
    </submittedName>
</protein>
<evidence type="ECO:0000313" key="4">
    <source>
        <dbReference type="EMBL" id="CAF0906840.1"/>
    </source>
</evidence>
<evidence type="ECO:0000313" key="6">
    <source>
        <dbReference type="EMBL" id="CAF4223326.1"/>
    </source>
</evidence>
<name>A0A813ZZP9_9BILA</name>
<accession>A0A813ZZP9</accession>
<dbReference type="OrthoDB" id="10013825at2759"/>
<evidence type="ECO:0000313" key="7">
    <source>
        <dbReference type="Proteomes" id="UP000663891"/>
    </source>
</evidence>
<dbReference type="InterPro" id="IPR000864">
    <property type="entry name" value="Prot_inh_pot1"/>
</dbReference>
<dbReference type="EMBL" id="CAJNON010000067">
    <property type="protein sequence ID" value="CAF0906840.1"/>
    <property type="molecule type" value="Genomic_DNA"/>
</dbReference>
<dbReference type="Proteomes" id="UP000663844">
    <property type="component" value="Unassembled WGS sequence"/>
</dbReference>
<dbReference type="GO" id="GO:0004867">
    <property type="term" value="F:serine-type endopeptidase inhibitor activity"/>
    <property type="evidence" value="ECO:0007669"/>
    <property type="project" value="UniProtKB-KW"/>
</dbReference>
<organism evidence="4 7">
    <name type="scientific">Adineta steineri</name>
    <dbReference type="NCBI Taxonomy" id="433720"/>
    <lineage>
        <taxon>Eukaryota</taxon>
        <taxon>Metazoa</taxon>
        <taxon>Spiralia</taxon>
        <taxon>Gnathifera</taxon>
        <taxon>Rotifera</taxon>
        <taxon>Eurotatoria</taxon>
        <taxon>Bdelloidea</taxon>
        <taxon>Adinetida</taxon>
        <taxon>Adinetidae</taxon>
        <taxon>Adineta</taxon>
    </lineage>
</organism>
<dbReference type="Gene3D" id="3.30.10.10">
    <property type="entry name" value="Trypsin Inhibitor V, subunit A"/>
    <property type="match status" value="1"/>
</dbReference>
<gene>
    <name evidence="5" type="ORF">OKA104_LOCUS38406</name>
    <name evidence="6" type="ORF">OXD698_LOCUS41997</name>
    <name evidence="4" type="ORF">VCS650_LOCUS9617</name>
</gene>
<dbReference type="EMBL" id="CAJOAZ010010596">
    <property type="protein sequence ID" value="CAF4223326.1"/>
    <property type="molecule type" value="Genomic_DNA"/>
</dbReference>
<keyword evidence="3" id="KW-0722">Serine protease inhibitor</keyword>
<dbReference type="PROSITE" id="PS00285">
    <property type="entry name" value="POTATO_INHIBITOR"/>
    <property type="match status" value="1"/>
</dbReference>
<keyword evidence="2" id="KW-0646">Protease inhibitor</keyword>
<comment type="similarity">
    <text evidence="1">Belongs to the protease inhibitor I13 (potato type I serine protease inhibitor) family.</text>
</comment>
<dbReference type="SUPFAM" id="SSF54654">
    <property type="entry name" value="CI-2 family of serine protease inhibitors"/>
    <property type="match status" value="1"/>
</dbReference>
<evidence type="ECO:0000256" key="3">
    <source>
        <dbReference type="ARBA" id="ARBA00022900"/>
    </source>
</evidence>
<evidence type="ECO:0000256" key="2">
    <source>
        <dbReference type="ARBA" id="ARBA00022690"/>
    </source>
</evidence>
<dbReference type="AlphaFoldDB" id="A0A813ZZP9"/>
<comment type="caution">
    <text evidence="4">The sequence shown here is derived from an EMBL/GenBank/DDBJ whole genome shotgun (WGS) entry which is preliminary data.</text>
</comment>
<evidence type="ECO:0000313" key="5">
    <source>
        <dbReference type="EMBL" id="CAF4153909.1"/>
    </source>
</evidence>
<dbReference type="EMBL" id="CAJOAY010006920">
    <property type="protein sequence ID" value="CAF4153909.1"/>
    <property type="molecule type" value="Genomic_DNA"/>
</dbReference>
<dbReference type="GO" id="GO:0009611">
    <property type="term" value="P:response to wounding"/>
    <property type="evidence" value="ECO:0007669"/>
    <property type="project" value="InterPro"/>
</dbReference>
<dbReference type="Proteomes" id="UP000663891">
    <property type="component" value="Unassembled WGS sequence"/>
</dbReference>
<reference evidence="4" key="1">
    <citation type="submission" date="2021-02" db="EMBL/GenBank/DDBJ databases">
        <authorList>
            <person name="Nowell W R."/>
        </authorList>
    </citation>
    <scope>NUCLEOTIDE SEQUENCE</scope>
</reference>
<dbReference type="InterPro" id="IPR036354">
    <property type="entry name" value="Prot_inh_pot1_sf"/>
</dbReference>